<accession>A0A2V3IIU8</accession>
<dbReference type="EMBL" id="NBIV01000180">
    <property type="protein sequence ID" value="PXF42016.1"/>
    <property type="molecule type" value="Genomic_DNA"/>
</dbReference>
<dbReference type="Proteomes" id="UP000247409">
    <property type="component" value="Unassembled WGS sequence"/>
</dbReference>
<comment type="caution">
    <text evidence="1">The sequence shown here is derived from an EMBL/GenBank/DDBJ whole genome shotgun (WGS) entry which is preliminary data.</text>
</comment>
<sequence length="135" mass="15493">MYPSYYDSRNTWKYEKRPKETETPFLGAAKQLHWSVFFCVKAITEANAVAIAPEHLALDYHSKDENGEAVEFEGRSKARVLRNRFERCTRVLEHFVTFSKVKRSSGVGGVGRTCTLREHAKDSEIRGSFLGAYLR</sequence>
<proteinExistence type="predicted"/>
<name>A0A2V3IIU8_9FLOR</name>
<dbReference type="AlphaFoldDB" id="A0A2V3IIU8"/>
<evidence type="ECO:0000313" key="2">
    <source>
        <dbReference type="Proteomes" id="UP000247409"/>
    </source>
</evidence>
<evidence type="ECO:0000313" key="1">
    <source>
        <dbReference type="EMBL" id="PXF42016.1"/>
    </source>
</evidence>
<gene>
    <name evidence="1" type="ORF">BWQ96_08266</name>
</gene>
<reference evidence="1 2" key="1">
    <citation type="journal article" date="2018" name="Mol. Biol. Evol.">
        <title>Analysis of the draft genome of the red seaweed Gracilariopsis chorda provides insights into genome size evolution in Rhodophyta.</title>
        <authorList>
            <person name="Lee J."/>
            <person name="Yang E.C."/>
            <person name="Graf L."/>
            <person name="Yang J.H."/>
            <person name="Qiu H."/>
            <person name="Zel Zion U."/>
            <person name="Chan C.X."/>
            <person name="Stephens T.G."/>
            <person name="Weber A.P.M."/>
            <person name="Boo G.H."/>
            <person name="Boo S.M."/>
            <person name="Kim K.M."/>
            <person name="Shin Y."/>
            <person name="Jung M."/>
            <person name="Lee S.J."/>
            <person name="Yim H.S."/>
            <person name="Lee J.H."/>
            <person name="Bhattacharya D."/>
            <person name="Yoon H.S."/>
        </authorList>
    </citation>
    <scope>NUCLEOTIDE SEQUENCE [LARGE SCALE GENOMIC DNA]</scope>
    <source>
        <strain evidence="1 2">SKKU-2015</strain>
        <tissue evidence="1">Whole body</tissue>
    </source>
</reference>
<keyword evidence="2" id="KW-1185">Reference proteome</keyword>
<protein>
    <submittedName>
        <fullName evidence="1">Uncharacterized protein</fullName>
    </submittedName>
</protein>
<organism evidence="1 2">
    <name type="scientific">Gracilariopsis chorda</name>
    <dbReference type="NCBI Taxonomy" id="448386"/>
    <lineage>
        <taxon>Eukaryota</taxon>
        <taxon>Rhodophyta</taxon>
        <taxon>Florideophyceae</taxon>
        <taxon>Rhodymeniophycidae</taxon>
        <taxon>Gracilariales</taxon>
        <taxon>Gracilariaceae</taxon>
        <taxon>Gracilariopsis</taxon>
    </lineage>
</organism>